<evidence type="ECO:0000256" key="3">
    <source>
        <dbReference type="ARBA" id="ARBA00022692"/>
    </source>
</evidence>
<dbReference type="GO" id="GO:0031676">
    <property type="term" value="C:plasma membrane-derived thylakoid membrane"/>
    <property type="evidence" value="ECO:0007669"/>
    <property type="project" value="UniProtKB-SubCell"/>
</dbReference>
<evidence type="ECO:0000313" key="15">
    <source>
        <dbReference type="EMBL" id="KAF3883928.1"/>
    </source>
</evidence>
<comment type="subunit">
    <text evidence="12">F-type ATPases have 2 components, F(1) - the catalytic core - and F(0) - the membrane proton channel. F(1) has five subunits: alpha(3), beta(3), gamma(1), delta(1), epsilon(1). F(0) has four main subunits: a(1), b(1), b'(1) and c(10-14). The alpha and beta chains form an alternating ring which encloses part of the gamma chain. F(1) is attached to F(0) by a central stalk formed by the gamma and epsilon chains, while a peripheral stalk is formed by the delta, b and b' chains.</text>
</comment>
<keyword evidence="8 12" id="KW-0472">Membrane</keyword>
<dbReference type="RefSeq" id="WP_038081649.1">
    <property type="nucleotide sequence ID" value="NZ_JHEG04000002.1"/>
</dbReference>
<dbReference type="NCBIfam" id="TIGR01144">
    <property type="entry name" value="ATP_synt_b"/>
    <property type="match status" value="1"/>
</dbReference>
<keyword evidence="7 12" id="KW-0793">Thylakoid</keyword>
<dbReference type="Pfam" id="PF00430">
    <property type="entry name" value="ATP-synt_B"/>
    <property type="match status" value="1"/>
</dbReference>
<evidence type="ECO:0000256" key="8">
    <source>
        <dbReference type="ARBA" id="ARBA00023136"/>
    </source>
</evidence>
<evidence type="ECO:0000256" key="13">
    <source>
        <dbReference type="RuleBase" id="RU003848"/>
    </source>
</evidence>
<proteinExistence type="inferred from homology"/>
<keyword evidence="2 12" id="KW-0138">CF(0)</keyword>
<keyword evidence="17" id="KW-1185">Reference proteome</keyword>
<dbReference type="HAMAP" id="MF_01398">
    <property type="entry name" value="ATP_synth_b_bprime"/>
    <property type="match status" value="1"/>
</dbReference>
<evidence type="ECO:0000313" key="17">
    <source>
        <dbReference type="Proteomes" id="UP000029738"/>
    </source>
</evidence>
<evidence type="ECO:0000256" key="1">
    <source>
        <dbReference type="ARBA" id="ARBA00022448"/>
    </source>
</evidence>
<dbReference type="GO" id="GO:0012505">
    <property type="term" value="C:endomembrane system"/>
    <property type="evidence" value="ECO:0007669"/>
    <property type="project" value="UniProtKB-SubCell"/>
</dbReference>
<evidence type="ECO:0000256" key="2">
    <source>
        <dbReference type="ARBA" id="ARBA00022547"/>
    </source>
</evidence>
<comment type="subcellular location">
    <subcellularLocation>
        <location evidence="12">Cellular thylakoid membrane</location>
        <topology evidence="12">Single-pass membrane protein</topology>
    </subcellularLocation>
    <subcellularLocation>
        <location evidence="11">Endomembrane system</location>
        <topology evidence="11">Single-pass membrane protein</topology>
    </subcellularLocation>
</comment>
<accession>A0A0C1N237</accession>
<gene>
    <name evidence="12" type="primary">atpF</name>
    <name evidence="16" type="ORF">DA73_0228995</name>
    <name evidence="15" type="ORF">DA73_0400040205</name>
</gene>
<reference evidence="15" key="2">
    <citation type="submission" date="2019-11" db="EMBL/GenBank/DDBJ databases">
        <title>Improved Assembly of Tolypothrix boutellei genome.</title>
        <authorList>
            <person name="Sarangi A.N."/>
            <person name="Mukherjee M."/>
            <person name="Ghosh S."/>
            <person name="Singh D."/>
            <person name="Das A."/>
            <person name="Kant S."/>
            <person name="Prusty A."/>
            <person name="Tripathy S."/>
        </authorList>
    </citation>
    <scope>NUCLEOTIDE SEQUENCE</scope>
    <source>
        <strain evidence="15">VB521301</strain>
    </source>
</reference>
<dbReference type="EMBL" id="JHEG04000002">
    <property type="protein sequence ID" value="KAF3883928.1"/>
    <property type="molecule type" value="Genomic_DNA"/>
</dbReference>
<evidence type="ECO:0000256" key="4">
    <source>
        <dbReference type="ARBA" id="ARBA00022781"/>
    </source>
</evidence>
<evidence type="ECO:0000256" key="12">
    <source>
        <dbReference type="HAMAP-Rule" id="MF_01398"/>
    </source>
</evidence>
<dbReference type="STRING" id="1479485.DA73_0228995"/>
<dbReference type="EMBL" id="JHEG02000058">
    <property type="protein sequence ID" value="KIE08587.1"/>
    <property type="molecule type" value="Genomic_DNA"/>
</dbReference>
<dbReference type="AlphaFoldDB" id="A0A0C1N237"/>
<sequence length="183" mass="19867">MGIIGTVLFLATEAVAGAEPEGGFGLNTDILETNIINLAILIGVLFYFGRNVLSNTLNERRSNIEATIQEAEARAKEAASALFEAQQRLTQAQAEAQRIVKASEESARASREAILAEAAKDVQRLKETASRDLDTEREKAIAEVRARVVALALQRVESQLQTGIAEDTQHRLIDRSIALLGGR</sequence>
<dbReference type="SUPFAM" id="SSF81573">
    <property type="entry name" value="F1F0 ATP synthase subunit B, membrane domain"/>
    <property type="match status" value="1"/>
</dbReference>
<protein>
    <recommendedName>
        <fullName evidence="12">ATP synthase subunit b</fullName>
    </recommendedName>
    <alternativeName>
        <fullName evidence="12">ATP synthase F(0) sector subunit b</fullName>
    </alternativeName>
    <alternativeName>
        <fullName evidence="12">ATPase subunit I</fullName>
    </alternativeName>
    <alternativeName>
        <fullName evidence="12">F-type ATPase subunit b</fullName>
        <shortName evidence="12">F-ATPase subunit b</shortName>
    </alternativeName>
</protein>
<comment type="function">
    <text evidence="12">Component of the F(0) channel, it forms part of the peripheral stalk, linking F(1) to F(0).</text>
</comment>
<evidence type="ECO:0000313" key="16">
    <source>
        <dbReference type="EMBL" id="KIE08587.1"/>
    </source>
</evidence>
<keyword evidence="9 12" id="KW-0066">ATP synthesis</keyword>
<keyword evidence="6 12" id="KW-0406">Ion transport</keyword>
<dbReference type="InterPro" id="IPR005864">
    <property type="entry name" value="ATP_synth_F0_bsu_bac"/>
</dbReference>
<evidence type="ECO:0000256" key="5">
    <source>
        <dbReference type="ARBA" id="ARBA00022989"/>
    </source>
</evidence>
<evidence type="ECO:0000256" key="9">
    <source>
        <dbReference type="ARBA" id="ARBA00023310"/>
    </source>
</evidence>
<evidence type="ECO:0000256" key="14">
    <source>
        <dbReference type="SAM" id="Coils"/>
    </source>
</evidence>
<dbReference type="GO" id="GO:0045259">
    <property type="term" value="C:proton-transporting ATP synthase complex"/>
    <property type="evidence" value="ECO:0007669"/>
    <property type="project" value="UniProtKB-KW"/>
</dbReference>
<organism evidence="16">
    <name type="scientific">Tolypothrix bouteillei VB521301</name>
    <dbReference type="NCBI Taxonomy" id="1479485"/>
    <lineage>
        <taxon>Bacteria</taxon>
        <taxon>Bacillati</taxon>
        <taxon>Cyanobacteriota</taxon>
        <taxon>Cyanophyceae</taxon>
        <taxon>Nostocales</taxon>
        <taxon>Tolypothrichaceae</taxon>
        <taxon>Tolypothrix</taxon>
    </lineage>
</organism>
<dbReference type="GO" id="GO:0046933">
    <property type="term" value="F:proton-transporting ATP synthase activity, rotational mechanism"/>
    <property type="evidence" value="ECO:0007669"/>
    <property type="project" value="UniProtKB-UniRule"/>
</dbReference>
<keyword evidence="3 12" id="KW-0812">Transmembrane</keyword>
<evidence type="ECO:0000256" key="6">
    <source>
        <dbReference type="ARBA" id="ARBA00023065"/>
    </source>
</evidence>
<reference evidence="16" key="1">
    <citation type="journal article" date="2015" name="Genome Announc.">
        <title>Draft Genome Sequence of Tolypothrix boutellei Strain VB521301.</title>
        <authorList>
            <person name="Chandrababunaidu M.M."/>
            <person name="Singh D."/>
            <person name="Sen D."/>
            <person name="Bhan S."/>
            <person name="Das S."/>
            <person name="Gupta A."/>
            <person name="Adhikary S.P."/>
            <person name="Tripathy S."/>
        </authorList>
    </citation>
    <scope>NUCLEOTIDE SEQUENCE</scope>
    <source>
        <strain evidence="16">VB521301</strain>
    </source>
</reference>
<comment type="similarity">
    <text evidence="12 13">Belongs to the ATPase B chain family.</text>
</comment>
<evidence type="ECO:0000256" key="11">
    <source>
        <dbReference type="ARBA" id="ARBA00037847"/>
    </source>
</evidence>
<evidence type="ECO:0000256" key="10">
    <source>
        <dbReference type="ARBA" id="ARBA00025198"/>
    </source>
</evidence>
<dbReference type="CDD" id="cd06503">
    <property type="entry name" value="ATP-synt_Fo_b"/>
    <property type="match status" value="1"/>
</dbReference>
<dbReference type="InterPro" id="IPR028987">
    <property type="entry name" value="ATP_synth_B-like_membr_sf"/>
</dbReference>
<dbReference type="Proteomes" id="UP000029738">
    <property type="component" value="Unassembled WGS sequence"/>
</dbReference>
<name>A0A0C1N237_9CYAN</name>
<dbReference type="PANTHER" id="PTHR34264:SF3">
    <property type="entry name" value="ATP SYNTHASE SUBUNIT B, CHLOROPLASTIC"/>
    <property type="match status" value="1"/>
</dbReference>
<dbReference type="PANTHER" id="PTHR34264">
    <property type="entry name" value="ATP SYNTHASE SUBUNIT B, CHLOROPLASTIC"/>
    <property type="match status" value="1"/>
</dbReference>
<keyword evidence="14" id="KW-0175">Coiled coil</keyword>
<comment type="function">
    <text evidence="10 12">F(1)F(0) ATP synthase produces ATP from ADP in the presence of a proton or sodium gradient. F-type ATPases consist of two structural domains, F(1) containing the extramembraneous catalytic core and F(0) containing the membrane proton channel, linked together by a central stalk and a peripheral stalk. During catalysis, ATP synthesis in the catalytic domain of F(1) is coupled via a rotary mechanism of the central stalk subunits to proton translocation.</text>
</comment>
<dbReference type="OrthoDB" id="461217at2"/>
<evidence type="ECO:0000256" key="7">
    <source>
        <dbReference type="ARBA" id="ARBA00023078"/>
    </source>
</evidence>
<keyword evidence="5 12" id="KW-1133">Transmembrane helix</keyword>
<keyword evidence="1 12" id="KW-0813">Transport</keyword>
<feature type="coiled-coil region" evidence="14">
    <location>
        <begin position="54"/>
        <end position="139"/>
    </location>
</feature>
<comment type="caution">
    <text evidence="16">The sequence shown here is derived from an EMBL/GenBank/DDBJ whole genome shotgun (WGS) entry which is preliminary data.</text>
</comment>
<dbReference type="NCBIfam" id="NF005606">
    <property type="entry name" value="PRK07352.1"/>
    <property type="match status" value="1"/>
</dbReference>
<dbReference type="InterPro" id="IPR002146">
    <property type="entry name" value="ATP_synth_b/b'su_bac/chlpt"/>
</dbReference>
<keyword evidence="4 12" id="KW-0375">Hydrogen ion transport</keyword>